<protein>
    <submittedName>
        <fullName evidence="3">Uncharacterized protein</fullName>
    </submittedName>
</protein>
<dbReference type="AlphaFoldDB" id="A0A9P9ASQ0"/>
<accession>A0A9P9ASQ0</accession>
<evidence type="ECO:0000256" key="1">
    <source>
        <dbReference type="SAM" id="MobiDB-lite"/>
    </source>
</evidence>
<dbReference type="Proteomes" id="UP000777438">
    <property type="component" value="Unassembled WGS sequence"/>
</dbReference>
<evidence type="ECO:0000313" key="4">
    <source>
        <dbReference type="Proteomes" id="UP000777438"/>
    </source>
</evidence>
<feature type="transmembrane region" description="Helical" evidence="2">
    <location>
        <begin position="12"/>
        <end position="32"/>
    </location>
</feature>
<comment type="caution">
    <text evidence="3">The sequence shown here is derived from an EMBL/GenBank/DDBJ whole genome shotgun (WGS) entry which is preliminary data.</text>
</comment>
<gene>
    <name evidence="3" type="ORF">B0T10DRAFT_265604</name>
</gene>
<keyword evidence="4" id="KW-1185">Reference proteome</keyword>
<reference evidence="3 4" key="1">
    <citation type="journal article" date="2021" name="Nat. Commun.">
        <title>Genetic determinants of endophytism in the Arabidopsis root mycobiome.</title>
        <authorList>
            <person name="Mesny F."/>
            <person name="Miyauchi S."/>
            <person name="Thiergart T."/>
            <person name="Pickel B."/>
            <person name="Atanasova L."/>
            <person name="Karlsson M."/>
            <person name="Huettel B."/>
            <person name="Barry K.W."/>
            <person name="Haridas S."/>
            <person name="Chen C."/>
            <person name="Bauer D."/>
            <person name="Andreopoulos W."/>
            <person name="Pangilinan J."/>
            <person name="LaButti K."/>
            <person name="Riley R."/>
            <person name="Lipzen A."/>
            <person name="Clum A."/>
            <person name="Drula E."/>
            <person name="Henrissat B."/>
            <person name="Kohler A."/>
            <person name="Grigoriev I.V."/>
            <person name="Martin F.M."/>
            <person name="Hacquard S."/>
        </authorList>
    </citation>
    <scope>NUCLEOTIDE SEQUENCE [LARGE SCALE GENOMIC DNA]</scope>
    <source>
        <strain evidence="3 4">MPI-CAGE-CH-0241</strain>
    </source>
</reference>
<keyword evidence="2" id="KW-1133">Transmembrane helix</keyword>
<name>A0A9P9ASQ0_9HYPO</name>
<evidence type="ECO:0000256" key="2">
    <source>
        <dbReference type="SAM" id="Phobius"/>
    </source>
</evidence>
<dbReference type="EMBL" id="JAGPYM010000006">
    <property type="protein sequence ID" value="KAH6893085.1"/>
    <property type="molecule type" value="Genomic_DNA"/>
</dbReference>
<proteinExistence type="predicted"/>
<keyword evidence="2" id="KW-0812">Transmembrane</keyword>
<organism evidence="3 4">
    <name type="scientific">Thelonectria olida</name>
    <dbReference type="NCBI Taxonomy" id="1576542"/>
    <lineage>
        <taxon>Eukaryota</taxon>
        <taxon>Fungi</taxon>
        <taxon>Dikarya</taxon>
        <taxon>Ascomycota</taxon>
        <taxon>Pezizomycotina</taxon>
        <taxon>Sordariomycetes</taxon>
        <taxon>Hypocreomycetidae</taxon>
        <taxon>Hypocreales</taxon>
        <taxon>Nectriaceae</taxon>
        <taxon>Thelonectria</taxon>
    </lineage>
</organism>
<keyword evidence="2" id="KW-0472">Membrane</keyword>
<sequence>MVKRIQENKGRGPIVVPLWATHSLCLSILVLFSSPVHVQLPLTPRQLHDSALSCPVLTFAHRPVLVSSNMPARQPCSPPPPHPWHLPSLFGLVRTSCVDPRTKKTLHVVAHSGRSCPYPATSPNLARLGSSSDSPGQPQQLTKIMLVLALALVRYNRRSYKRETHTIRTEDERRRENASLTESHQRATTPLPHPTYTSCYSAWFPVLGCLLGGFIPAPVSRRWRVSLPPYGMGNHDGCHTGRERAAYG</sequence>
<feature type="compositionally biased region" description="Basic and acidic residues" evidence="1">
    <location>
        <begin position="164"/>
        <end position="177"/>
    </location>
</feature>
<evidence type="ECO:0000313" key="3">
    <source>
        <dbReference type="EMBL" id="KAH6893085.1"/>
    </source>
</evidence>
<feature type="compositionally biased region" description="Polar residues" evidence="1">
    <location>
        <begin position="178"/>
        <end position="188"/>
    </location>
</feature>
<feature type="region of interest" description="Disordered" evidence="1">
    <location>
        <begin position="164"/>
        <end position="191"/>
    </location>
</feature>